<keyword evidence="1" id="KW-1133">Transmembrane helix</keyword>
<reference evidence="3" key="1">
    <citation type="submission" date="2023-07" db="EMBL/GenBank/DDBJ databases">
        <title>Functional and genomic diversity of the sorghum phyllosphere microbiome.</title>
        <authorList>
            <person name="Shade A."/>
        </authorList>
    </citation>
    <scope>NUCLEOTIDE SEQUENCE [LARGE SCALE GENOMIC DNA]</scope>
    <source>
        <strain evidence="3">SORGH_AS_0422</strain>
    </source>
</reference>
<dbReference type="Proteomes" id="UP001258315">
    <property type="component" value="Unassembled WGS sequence"/>
</dbReference>
<dbReference type="RefSeq" id="WP_311952426.1">
    <property type="nucleotide sequence ID" value="NZ_JAVLVU010000001.1"/>
</dbReference>
<comment type="caution">
    <text evidence="2">The sequence shown here is derived from an EMBL/GenBank/DDBJ whole genome shotgun (WGS) entry which is preliminary data.</text>
</comment>
<evidence type="ECO:0008006" key="4">
    <source>
        <dbReference type="Google" id="ProtNLM"/>
    </source>
</evidence>
<evidence type="ECO:0000256" key="1">
    <source>
        <dbReference type="SAM" id="Phobius"/>
    </source>
</evidence>
<name>A0ABU3H0J7_9SPHI</name>
<dbReference type="EMBL" id="JAVLVU010000001">
    <property type="protein sequence ID" value="MDT3404767.1"/>
    <property type="molecule type" value="Genomic_DNA"/>
</dbReference>
<dbReference type="SUPFAM" id="SSF52266">
    <property type="entry name" value="SGNH hydrolase"/>
    <property type="match status" value="1"/>
</dbReference>
<evidence type="ECO:0000313" key="2">
    <source>
        <dbReference type="EMBL" id="MDT3404767.1"/>
    </source>
</evidence>
<keyword evidence="3" id="KW-1185">Reference proteome</keyword>
<protein>
    <recommendedName>
        <fullName evidence="4">SGNH/GDSL hydrolase family protein</fullName>
    </recommendedName>
</protein>
<keyword evidence="1" id="KW-0472">Membrane</keyword>
<accession>A0ABU3H0J7</accession>
<dbReference type="Gene3D" id="3.40.50.1110">
    <property type="entry name" value="SGNH hydrolase"/>
    <property type="match status" value="1"/>
</dbReference>
<proteinExistence type="predicted"/>
<evidence type="ECO:0000313" key="3">
    <source>
        <dbReference type="Proteomes" id="UP001258315"/>
    </source>
</evidence>
<feature type="transmembrane region" description="Helical" evidence="1">
    <location>
        <begin position="12"/>
        <end position="30"/>
    </location>
</feature>
<sequence>MKSFLTRLLYFSVYAILVYFIATAFVGSFFPDRYKKNLKYVLGGNGNMYTRVRQADSVKNVDVLVIGSSHAYRGYDPRIFAAHGIKMFNLGSSAQTMLQTEALLKQYLNHIHPKFIIYDVYPVFLGSNGIESALDVVSNGHVDGSTFNMALRTNSIEVYNTMFYSYFRERAGLNKNFTESLKKDSDTYISGGFVQSYEVSSPEDRMYAKASAYKFDDKQIAALKRIAAMFKAHNIPFVLLQAPLPVKRYTAITNNSSVDSLLSGVGKYYNFNKLITIPDSMFADNSHLNQWGVNIYNTAVIKQLKLGKTSAAAVANSIKQ</sequence>
<keyword evidence="1" id="KW-0812">Transmembrane</keyword>
<gene>
    <name evidence="2" type="ORF">QE417_003839</name>
</gene>
<organism evidence="2 3">
    <name type="scientific">Mucilaginibacter terrae</name>
    <dbReference type="NCBI Taxonomy" id="1955052"/>
    <lineage>
        <taxon>Bacteria</taxon>
        <taxon>Pseudomonadati</taxon>
        <taxon>Bacteroidota</taxon>
        <taxon>Sphingobacteriia</taxon>
        <taxon>Sphingobacteriales</taxon>
        <taxon>Sphingobacteriaceae</taxon>
        <taxon>Mucilaginibacter</taxon>
    </lineage>
</organism>
<dbReference type="InterPro" id="IPR036514">
    <property type="entry name" value="SGNH_hydro_sf"/>
</dbReference>